<sequence length="74" mass="8359">MSPDLVYRRSDEVDEIREHGAIRAARHSYMFEKETSKKAITRAPCSGAAFCRLHRNHLLVSPEILLAHPDASQA</sequence>
<evidence type="ECO:0000313" key="1">
    <source>
        <dbReference type="EMBL" id="OCT47312.1"/>
    </source>
</evidence>
<dbReference type="AlphaFoldDB" id="A0A1C1CFQ9"/>
<dbReference type="Proteomes" id="UP000094526">
    <property type="component" value="Unassembled WGS sequence"/>
</dbReference>
<keyword evidence="2" id="KW-1185">Reference proteome</keyword>
<comment type="caution">
    <text evidence="1">The sequence shown here is derived from an EMBL/GenBank/DDBJ whole genome shotgun (WGS) entry which is preliminary data.</text>
</comment>
<dbReference type="VEuPathDB" id="FungiDB:CLCR_02694"/>
<organism evidence="1 2">
    <name type="scientific">Cladophialophora carrionii</name>
    <dbReference type="NCBI Taxonomy" id="86049"/>
    <lineage>
        <taxon>Eukaryota</taxon>
        <taxon>Fungi</taxon>
        <taxon>Dikarya</taxon>
        <taxon>Ascomycota</taxon>
        <taxon>Pezizomycotina</taxon>
        <taxon>Eurotiomycetes</taxon>
        <taxon>Chaetothyriomycetidae</taxon>
        <taxon>Chaetothyriales</taxon>
        <taxon>Herpotrichiellaceae</taxon>
        <taxon>Cladophialophora</taxon>
    </lineage>
</organism>
<accession>A0A1C1CFQ9</accession>
<proteinExistence type="predicted"/>
<gene>
    <name evidence="1" type="ORF">CLCR_02694</name>
</gene>
<name>A0A1C1CFQ9_9EURO</name>
<evidence type="ECO:0000313" key="2">
    <source>
        <dbReference type="Proteomes" id="UP000094526"/>
    </source>
</evidence>
<protein>
    <submittedName>
        <fullName evidence="1">Uncharacterized protein</fullName>
    </submittedName>
</protein>
<reference evidence="2" key="1">
    <citation type="submission" date="2015-07" db="EMBL/GenBank/DDBJ databases">
        <authorList>
            <person name="Teixeira M.M."/>
            <person name="Souza R.C."/>
            <person name="Almeida L.G."/>
            <person name="Vicente V.A."/>
            <person name="de Hoog S."/>
            <person name="Bocca A.L."/>
            <person name="de Almeida S.R."/>
            <person name="Vasconcelos A.T."/>
            <person name="Felipe M.S."/>
        </authorList>
    </citation>
    <scope>NUCLEOTIDE SEQUENCE [LARGE SCALE GENOMIC DNA]</scope>
    <source>
        <strain evidence="2">KSF</strain>
    </source>
</reference>
<dbReference type="EMBL" id="LGRB01000014">
    <property type="protein sequence ID" value="OCT47312.1"/>
    <property type="molecule type" value="Genomic_DNA"/>
</dbReference>